<dbReference type="RefSeq" id="WP_184786591.1">
    <property type="nucleotide sequence ID" value="NZ_BONT01000013.1"/>
</dbReference>
<dbReference type="AlphaFoldDB" id="A0A841F974"/>
<reference evidence="6 7" key="1">
    <citation type="submission" date="2020-08" db="EMBL/GenBank/DDBJ databases">
        <title>Genomic Encyclopedia of Type Strains, Phase IV (KMG-IV): sequencing the most valuable type-strain genomes for metagenomic binning, comparative biology and taxonomic classification.</title>
        <authorList>
            <person name="Goeker M."/>
        </authorList>
    </citation>
    <scope>NUCLEOTIDE SEQUENCE [LARGE SCALE GENOMIC DNA]</scope>
    <source>
        <strain evidence="6 7">YIM 65646</strain>
    </source>
</reference>
<name>A0A841F974_9ACTN</name>
<dbReference type="PANTHER" id="PTHR30373">
    <property type="entry name" value="UPF0603 PROTEIN YGCG"/>
    <property type="match status" value="1"/>
</dbReference>
<protein>
    <submittedName>
        <fullName evidence="6">Putative membrane protein YgcG</fullName>
    </submittedName>
</protein>
<dbReference type="EMBL" id="JACHGT010000003">
    <property type="protein sequence ID" value="MBB6033711.1"/>
    <property type="molecule type" value="Genomic_DNA"/>
</dbReference>
<evidence type="ECO:0000256" key="4">
    <source>
        <dbReference type="SAM" id="SignalP"/>
    </source>
</evidence>
<feature type="region of interest" description="Disordered" evidence="2">
    <location>
        <begin position="645"/>
        <end position="677"/>
    </location>
</feature>
<keyword evidence="1" id="KW-0175">Coiled coil</keyword>
<evidence type="ECO:0000313" key="7">
    <source>
        <dbReference type="Proteomes" id="UP000548476"/>
    </source>
</evidence>
<proteinExistence type="predicted"/>
<accession>A0A841F974</accession>
<dbReference type="Proteomes" id="UP000548476">
    <property type="component" value="Unassembled WGS sequence"/>
</dbReference>
<dbReference type="PANTHER" id="PTHR30373:SF2">
    <property type="entry name" value="UPF0603 PROTEIN YGCG"/>
    <property type="match status" value="1"/>
</dbReference>
<feature type="signal peptide" evidence="4">
    <location>
        <begin position="1"/>
        <end position="28"/>
    </location>
</feature>
<feature type="coiled-coil region" evidence="1">
    <location>
        <begin position="499"/>
        <end position="533"/>
    </location>
</feature>
<evidence type="ECO:0000313" key="6">
    <source>
        <dbReference type="EMBL" id="MBB6033711.1"/>
    </source>
</evidence>
<keyword evidence="3" id="KW-0472">Membrane</keyword>
<feature type="transmembrane region" description="Helical" evidence="3">
    <location>
        <begin position="181"/>
        <end position="203"/>
    </location>
</feature>
<dbReference type="Gene3D" id="3.10.310.50">
    <property type="match status" value="1"/>
</dbReference>
<feature type="compositionally biased region" description="Basic residues" evidence="2">
    <location>
        <begin position="668"/>
        <end position="677"/>
    </location>
</feature>
<comment type="caution">
    <text evidence="6">The sequence shown here is derived from an EMBL/GenBank/DDBJ whole genome shotgun (WGS) entry which is preliminary data.</text>
</comment>
<sequence length="677" mass="69753">MTLRGLLRPVVVGLLVLLSTAPAGVAAAEEPVTLDSGQITDKVGALGSRKGEVTTALDKLNTDQGVQLFVVYVGDFSGRNAQTWADETANRNGLGRRDMLMAVGTSVRQYAVSVDTDFPLTDAQLDTVARVAIEPSLQQNDWAGAAIGAANGYNATLSGKPVPGVAVQPGEADPGGGGGGSAWLCLVVVLVLVAIAVAVWWFVRKRKQAAKGGGAATADLTGVPLPELDKQASQLLIDTDDAVRTSEQELGFATAQFGEEATARFSETVTAAKEHLNVSFRLRQRLDDSEPEDDATRRQMLTEIIGRCQEANTRLDAEAADFDRLRDLGKRAPEAIGELEGTTQALAKRLETAKATLNELGTRYPAGAVATIAENPAQAADRLAFADEQLNLAGKALGTGDGNKAAVLVRAAEEAVGQTGQLLEAVERRVGELRDAETGLPALLTETDNDLAEGRAAVAAGRQGAGLAESLARTESVVASVRQEMASGSFDPLDAVRRLEEADGALDKALADVRDLEARQQRARANLEQAALAARSRIAAAEDFINTNRGGVGSEARTRLAEARRQYERAVELSSTDPMAALAAAQQADQLAASARDLAENDVRGYQTPSMPGGGFGGGGGGGGSSTAAVLGGILIGGLLGGGGGGGRGGSGGGPRMTPGSFGGGGTRGRRGAGGRF</sequence>
<evidence type="ECO:0000256" key="2">
    <source>
        <dbReference type="SAM" id="MobiDB-lite"/>
    </source>
</evidence>
<dbReference type="InterPro" id="IPR007621">
    <property type="entry name" value="TPM_dom"/>
</dbReference>
<evidence type="ECO:0000259" key="5">
    <source>
        <dbReference type="Pfam" id="PF04536"/>
    </source>
</evidence>
<evidence type="ECO:0000256" key="3">
    <source>
        <dbReference type="SAM" id="Phobius"/>
    </source>
</evidence>
<feature type="compositionally biased region" description="Gly residues" evidence="2">
    <location>
        <begin position="645"/>
        <end position="667"/>
    </location>
</feature>
<keyword evidence="3" id="KW-0812">Transmembrane</keyword>
<gene>
    <name evidence="6" type="ORF">HNR73_001561</name>
</gene>
<keyword evidence="7" id="KW-1185">Reference proteome</keyword>
<keyword evidence="4" id="KW-0732">Signal</keyword>
<feature type="domain" description="TPM" evidence="5">
    <location>
        <begin position="40"/>
        <end position="154"/>
    </location>
</feature>
<evidence type="ECO:0000256" key="1">
    <source>
        <dbReference type="SAM" id="Coils"/>
    </source>
</evidence>
<organism evidence="6 7">
    <name type="scientific">Phytomonospora endophytica</name>
    <dbReference type="NCBI Taxonomy" id="714109"/>
    <lineage>
        <taxon>Bacteria</taxon>
        <taxon>Bacillati</taxon>
        <taxon>Actinomycetota</taxon>
        <taxon>Actinomycetes</taxon>
        <taxon>Micromonosporales</taxon>
        <taxon>Micromonosporaceae</taxon>
        <taxon>Phytomonospora</taxon>
    </lineage>
</organism>
<feature type="chain" id="PRO_5032961120" evidence="4">
    <location>
        <begin position="29"/>
        <end position="677"/>
    </location>
</feature>
<dbReference type="Pfam" id="PF04536">
    <property type="entry name" value="TPM_phosphatase"/>
    <property type="match status" value="1"/>
</dbReference>
<keyword evidence="3" id="KW-1133">Transmembrane helix</keyword>